<proteinExistence type="predicted"/>
<dbReference type="AlphaFoldDB" id="A0A6B3SRF9"/>
<comment type="caution">
    <text evidence="1">The sequence shown here is derived from an EMBL/GenBank/DDBJ whole genome shotgun (WGS) entry which is preliminary data.</text>
</comment>
<evidence type="ECO:0000313" key="2">
    <source>
        <dbReference type="Proteomes" id="UP000482155"/>
    </source>
</evidence>
<reference evidence="1 2" key="1">
    <citation type="submission" date="2020-02" db="EMBL/GenBank/DDBJ databases">
        <authorList>
            <person name="Kim M.K."/>
        </authorList>
    </citation>
    <scope>NUCLEOTIDE SEQUENCE [LARGE SCALE GENOMIC DNA]</scope>
    <source>
        <strain evidence="1 2">17J57-3</strain>
    </source>
</reference>
<accession>A0A6B3SRF9</accession>
<dbReference type="RefSeq" id="WP_163967180.1">
    <property type="nucleotide sequence ID" value="NZ_JAAIVB010000069.1"/>
</dbReference>
<sequence length="96" mass="10469">MQFAVSQAAVKELEKAQNDQSEALMALLDWISTQQGKLGAKDGKFLFSTEVQRAEMLTYLARIEAADKAAEKAASAVQLQTALQAQGRERAKQIAN</sequence>
<protein>
    <submittedName>
        <fullName evidence="1">Uncharacterized protein</fullName>
    </submittedName>
</protein>
<gene>
    <name evidence="1" type="ORF">G3574_19935</name>
</gene>
<evidence type="ECO:0000313" key="1">
    <source>
        <dbReference type="EMBL" id="NEX63357.1"/>
    </source>
</evidence>
<organism evidence="1 2">
    <name type="scientific">Noviherbaspirillum galbum</name>
    <dbReference type="NCBI Taxonomy" id="2709383"/>
    <lineage>
        <taxon>Bacteria</taxon>
        <taxon>Pseudomonadati</taxon>
        <taxon>Pseudomonadota</taxon>
        <taxon>Betaproteobacteria</taxon>
        <taxon>Burkholderiales</taxon>
        <taxon>Oxalobacteraceae</taxon>
        <taxon>Noviherbaspirillum</taxon>
    </lineage>
</organism>
<keyword evidence="2" id="KW-1185">Reference proteome</keyword>
<name>A0A6B3SRF9_9BURK</name>
<dbReference type="EMBL" id="JAAIVB010000069">
    <property type="protein sequence ID" value="NEX63357.1"/>
    <property type="molecule type" value="Genomic_DNA"/>
</dbReference>
<dbReference type="Proteomes" id="UP000482155">
    <property type="component" value="Unassembled WGS sequence"/>
</dbReference>